<dbReference type="HOGENOM" id="CLU_2451788_0_0_4"/>
<name>T5LPK7_9BURK</name>
<evidence type="ECO:0000313" key="2">
    <source>
        <dbReference type="Proteomes" id="UP000003973"/>
    </source>
</evidence>
<dbReference type="Proteomes" id="UP000003973">
    <property type="component" value="Unassembled WGS sequence"/>
</dbReference>
<dbReference type="AlphaFoldDB" id="T5LPK7"/>
<protein>
    <submittedName>
        <fullName evidence="1">Uncharacterized protein</fullName>
    </submittedName>
</protein>
<evidence type="ECO:0000313" key="1">
    <source>
        <dbReference type="EMBL" id="EQM95162.1"/>
    </source>
</evidence>
<organism evidence="1 2">
    <name type="scientific">Oxalobacter paraformigenes</name>
    <dbReference type="NCBI Taxonomy" id="556268"/>
    <lineage>
        <taxon>Bacteria</taxon>
        <taxon>Pseudomonadati</taxon>
        <taxon>Pseudomonadota</taxon>
        <taxon>Betaproteobacteria</taxon>
        <taxon>Burkholderiales</taxon>
        <taxon>Oxalobacteraceae</taxon>
        <taxon>Oxalobacter</taxon>
    </lineage>
</organism>
<comment type="caution">
    <text evidence="1">The sequence shown here is derived from an EMBL/GenBank/DDBJ whole genome shotgun (WGS) entry which is preliminary data.</text>
</comment>
<gene>
    <name evidence="1" type="ORF">OFAG_02258</name>
</gene>
<dbReference type="EMBL" id="ACDP02000023">
    <property type="protein sequence ID" value="EQM95162.1"/>
    <property type="molecule type" value="Genomic_DNA"/>
</dbReference>
<accession>T5LPK7</accession>
<keyword evidence="2" id="KW-1185">Reference proteome</keyword>
<sequence>MGRGTGMNNNDKCVCPECGGLLYAWEEFVLEERVMISKAGKRGKKFRTKPQRYTCGDMWGLGCRKCGAVYNAVNGNDPAWERICERVFL</sequence>
<proteinExistence type="predicted"/>
<reference evidence="1" key="1">
    <citation type="submission" date="2011-10" db="EMBL/GenBank/DDBJ databases">
        <title>The Genome Sequence of Oxalobacter formigenes HOxBLS.</title>
        <authorList>
            <consortium name="The Broad Institute Genome Sequencing Platform"/>
            <person name="Earl A."/>
            <person name="Ward D."/>
            <person name="Feldgarden M."/>
            <person name="Gevers D."/>
            <person name="Allison M.J."/>
            <person name="Humphrey S."/>
            <person name="Young S.K."/>
            <person name="Zeng Q."/>
            <person name="Gargeya S."/>
            <person name="Fitzgerald M."/>
            <person name="Haas B."/>
            <person name="Abouelleil A."/>
            <person name="Alvarado L."/>
            <person name="Arachchi H.M."/>
            <person name="Berlin A."/>
            <person name="Brown A."/>
            <person name="Chapman S.B."/>
            <person name="Chen Z."/>
            <person name="Dunbar C."/>
            <person name="Freedman E."/>
            <person name="Gearin G."/>
            <person name="Goldberg J."/>
            <person name="Griggs A."/>
            <person name="Gujja S."/>
            <person name="Heiman D."/>
            <person name="Howarth C."/>
            <person name="Larson L."/>
            <person name="Lui A."/>
            <person name="MacDonald P.J.P."/>
            <person name="Montmayeur A."/>
            <person name="Murphy C."/>
            <person name="Neiman D."/>
            <person name="Pearson M."/>
            <person name="Priest M."/>
            <person name="Roberts A."/>
            <person name="Saif S."/>
            <person name="Shea T."/>
            <person name="Shenoy N."/>
            <person name="Sisk P."/>
            <person name="Stolte C."/>
            <person name="Sykes S."/>
            <person name="Wortman J."/>
            <person name="Nusbaum C."/>
            <person name="Birren B."/>
        </authorList>
    </citation>
    <scope>NUCLEOTIDE SEQUENCE [LARGE SCALE GENOMIC DNA]</scope>
    <source>
        <strain evidence="1">HOxBLS</strain>
    </source>
</reference>